<dbReference type="EMBL" id="PRLG01000006">
    <property type="protein sequence ID" value="PYY30758.1"/>
    <property type="molecule type" value="Genomic_DNA"/>
</dbReference>
<protein>
    <submittedName>
        <fullName evidence="1">Uncharacterized protein</fullName>
    </submittedName>
</protein>
<accession>A0A2W0CT77</accession>
<dbReference type="Proteomes" id="UP000247459">
    <property type="component" value="Unassembled WGS sequence"/>
</dbReference>
<evidence type="ECO:0000313" key="1">
    <source>
        <dbReference type="EMBL" id="PYY30758.1"/>
    </source>
</evidence>
<comment type="caution">
    <text evidence="1">The sequence shown here is derived from an EMBL/GenBank/DDBJ whole genome shotgun (WGS) entry which is preliminary data.</text>
</comment>
<dbReference type="AlphaFoldDB" id="A0A2W0CT77"/>
<proteinExistence type="predicted"/>
<name>A0A2W0CT77_9BACL</name>
<reference evidence="1 2" key="1">
    <citation type="submission" date="2018-01" db="EMBL/GenBank/DDBJ databases">
        <title>Genome sequence of the PGP bacterium Paenibacillus illinoisensis E3.</title>
        <authorList>
            <person name="Rolli E."/>
            <person name="Marasco R."/>
            <person name="Bessem C."/>
            <person name="Michoud G."/>
            <person name="Gaiarsa S."/>
            <person name="Borin S."/>
            <person name="Daffonchio D."/>
        </authorList>
    </citation>
    <scope>NUCLEOTIDE SEQUENCE [LARGE SCALE GENOMIC DNA]</scope>
    <source>
        <strain evidence="1 2">E3</strain>
    </source>
</reference>
<sequence>MEKINDKSGVKRFGGCRRCLVTEGTAPAFINIVLRPFFPL</sequence>
<gene>
    <name evidence="1" type="ORF">PIL02S_00847</name>
</gene>
<organism evidence="1 2">
    <name type="scientific">Paenibacillus illinoisensis</name>
    <dbReference type="NCBI Taxonomy" id="59845"/>
    <lineage>
        <taxon>Bacteria</taxon>
        <taxon>Bacillati</taxon>
        <taxon>Bacillota</taxon>
        <taxon>Bacilli</taxon>
        <taxon>Bacillales</taxon>
        <taxon>Paenibacillaceae</taxon>
        <taxon>Paenibacillus</taxon>
    </lineage>
</organism>
<evidence type="ECO:0000313" key="2">
    <source>
        <dbReference type="Proteomes" id="UP000247459"/>
    </source>
</evidence>